<organism evidence="5 6">
    <name type="scientific">Sarocladium strictum</name>
    <name type="common">Black bundle disease fungus</name>
    <name type="synonym">Acremonium strictum</name>
    <dbReference type="NCBI Taxonomy" id="5046"/>
    <lineage>
        <taxon>Eukaryota</taxon>
        <taxon>Fungi</taxon>
        <taxon>Dikarya</taxon>
        <taxon>Ascomycota</taxon>
        <taxon>Pezizomycotina</taxon>
        <taxon>Sordariomycetes</taxon>
        <taxon>Hypocreomycetidae</taxon>
        <taxon>Hypocreales</taxon>
        <taxon>Sarocladiaceae</taxon>
        <taxon>Sarocladium</taxon>
    </lineage>
</organism>
<dbReference type="InterPro" id="IPR012677">
    <property type="entry name" value="Nucleotide-bd_a/b_plait_sf"/>
</dbReference>
<keyword evidence="6" id="KW-1185">Reference proteome</keyword>
<proteinExistence type="predicted"/>
<dbReference type="GO" id="GO:0003729">
    <property type="term" value="F:mRNA binding"/>
    <property type="evidence" value="ECO:0007669"/>
    <property type="project" value="TreeGrafter"/>
</dbReference>
<accession>A0AA39LA63</accession>
<dbReference type="SMART" id="SM00360">
    <property type="entry name" value="RRM"/>
    <property type="match status" value="1"/>
</dbReference>
<comment type="caution">
    <text evidence="5">The sequence shown here is derived from an EMBL/GenBank/DDBJ whole genome shotgun (WGS) entry which is preliminary data.</text>
</comment>
<dbReference type="PANTHER" id="PTHR19965:SF82">
    <property type="entry name" value="THO COMPLEX SUBUNIT 4"/>
    <property type="match status" value="1"/>
</dbReference>
<dbReference type="GO" id="GO:0005634">
    <property type="term" value="C:nucleus"/>
    <property type="evidence" value="ECO:0007669"/>
    <property type="project" value="TreeGrafter"/>
</dbReference>
<evidence type="ECO:0000256" key="2">
    <source>
        <dbReference type="PROSITE-ProRule" id="PRU00176"/>
    </source>
</evidence>
<dbReference type="InterPro" id="IPR035979">
    <property type="entry name" value="RBD_domain_sf"/>
</dbReference>
<protein>
    <recommendedName>
        <fullName evidence="4">RRM domain-containing protein</fullName>
    </recommendedName>
</protein>
<feature type="compositionally biased region" description="Low complexity" evidence="3">
    <location>
        <begin position="195"/>
        <end position="207"/>
    </location>
</feature>
<dbReference type="EMBL" id="JAPDFR010000002">
    <property type="protein sequence ID" value="KAK0389600.1"/>
    <property type="molecule type" value="Genomic_DNA"/>
</dbReference>
<feature type="compositionally biased region" description="Basic and acidic residues" evidence="3">
    <location>
        <begin position="208"/>
        <end position="221"/>
    </location>
</feature>
<dbReference type="Proteomes" id="UP001175261">
    <property type="component" value="Unassembled WGS sequence"/>
</dbReference>
<dbReference type="InterPro" id="IPR051229">
    <property type="entry name" value="ALYREF_mRNA_export"/>
</dbReference>
<sequence>MASKMDRGLDEIIAETRSSGPRNRRGGSGGGGGGGRRRERETSDYPRDGVRKSTRNDSRNLDSEWVHDRYEENNGSRRGPAPRRRRPSPEAETRGAKLRVDNIHYDLTEDDLEELFKRIGPVAKLQLRYDRAGRSEGTAFVTYESRDHAVEAIRQFDGANANGQPIRLTHLPSGPTRNPFDSAVMPGRPLSERVSAPGGRSRSMSPGRRYDEEDAARRGIDRYVPGRGSRSRSPAPRRRGGGGRRPGARREPGAGGRDNEAGRGGRGSARPSKKTQEELDAEMADYFGGGSASATGGEAQPTNGSSTAAAPAVDDIDMIE</sequence>
<evidence type="ECO:0000256" key="1">
    <source>
        <dbReference type="ARBA" id="ARBA00022884"/>
    </source>
</evidence>
<evidence type="ECO:0000313" key="5">
    <source>
        <dbReference type="EMBL" id="KAK0389600.1"/>
    </source>
</evidence>
<gene>
    <name evidence="5" type="ORF">NLU13_3175</name>
</gene>
<feature type="compositionally biased region" description="Basic and acidic residues" evidence="3">
    <location>
        <begin position="87"/>
        <end position="97"/>
    </location>
</feature>
<feature type="domain" description="RRM" evidence="4">
    <location>
        <begin position="96"/>
        <end position="173"/>
    </location>
</feature>
<dbReference type="PROSITE" id="PS50102">
    <property type="entry name" value="RRM"/>
    <property type="match status" value="1"/>
</dbReference>
<feature type="compositionally biased region" description="Basic and acidic residues" evidence="3">
    <location>
        <begin position="36"/>
        <end position="75"/>
    </location>
</feature>
<reference evidence="5" key="1">
    <citation type="submission" date="2022-10" db="EMBL/GenBank/DDBJ databases">
        <title>Determination and structural analysis of whole genome sequence of Sarocladium strictum F4-1.</title>
        <authorList>
            <person name="Hu L."/>
            <person name="Jiang Y."/>
        </authorList>
    </citation>
    <scope>NUCLEOTIDE SEQUENCE</scope>
    <source>
        <strain evidence="5">F4-1</strain>
    </source>
</reference>
<feature type="region of interest" description="Disordered" evidence="3">
    <location>
        <begin position="161"/>
        <end position="320"/>
    </location>
</feature>
<feature type="compositionally biased region" description="Low complexity" evidence="3">
    <location>
        <begin position="225"/>
        <end position="234"/>
    </location>
</feature>
<dbReference type="CDD" id="cd12418">
    <property type="entry name" value="RRM_Aly_REF_like"/>
    <property type="match status" value="1"/>
</dbReference>
<evidence type="ECO:0000313" key="6">
    <source>
        <dbReference type="Proteomes" id="UP001175261"/>
    </source>
</evidence>
<dbReference type="PANTHER" id="PTHR19965">
    <property type="entry name" value="RNA AND EXPORT FACTOR BINDING PROTEIN"/>
    <property type="match status" value="1"/>
</dbReference>
<feature type="compositionally biased region" description="Basic and acidic residues" evidence="3">
    <location>
        <begin position="1"/>
        <end position="10"/>
    </location>
</feature>
<dbReference type="SUPFAM" id="SSF54928">
    <property type="entry name" value="RNA-binding domain, RBD"/>
    <property type="match status" value="1"/>
</dbReference>
<dbReference type="Gene3D" id="3.30.70.330">
    <property type="match status" value="1"/>
</dbReference>
<evidence type="ECO:0000256" key="3">
    <source>
        <dbReference type="SAM" id="MobiDB-lite"/>
    </source>
</evidence>
<feature type="region of interest" description="Disordered" evidence="3">
    <location>
        <begin position="1"/>
        <end position="97"/>
    </location>
</feature>
<dbReference type="SMART" id="SM01218">
    <property type="entry name" value="FoP_duplication"/>
    <property type="match status" value="1"/>
</dbReference>
<feature type="compositionally biased region" description="Basic and acidic residues" evidence="3">
    <location>
        <begin position="248"/>
        <end position="263"/>
    </location>
</feature>
<dbReference type="Pfam" id="PF13865">
    <property type="entry name" value="FoP_duplication"/>
    <property type="match status" value="1"/>
</dbReference>
<keyword evidence="1 2" id="KW-0694">RNA-binding</keyword>
<dbReference type="AlphaFoldDB" id="A0AA39LA63"/>
<dbReference type="Pfam" id="PF00076">
    <property type="entry name" value="RRM_1"/>
    <property type="match status" value="1"/>
</dbReference>
<dbReference type="InterPro" id="IPR025715">
    <property type="entry name" value="FoP_C"/>
</dbReference>
<name>A0AA39LA63_SARSR</name>
<dbReference type="InterPro" id="IPR000504">
    <property type="entry name" value="RRM_dom"/>
</dbReference>
<evidence type="ECO:0000259" key="4">
    <source>
        <dbReference type="PROSITE" id="PS50102"/>
    </source>
</evidence>